<feature type="transmembrane region" description="Helical" evidence="1">
    <location>
        <begin position="6"/>
        <end position="28"/>
    </location>
</feature>
<evidence type="ECO:0000256" key="1">
    <source>
        <dbReference type="SAM" id="Phobius"/>
    </source>
</evidence>
<reference evidence="2 3" key="1">
    <citation type="submission" date="2018-10" db="EMBL/GenBank/DDBJ databases">
        <title>Genomic Encyclopedia of Archaeal and Bacterial Type Strains, Phase II (KMG-II): from individual species to whole genera.</title>
        <authorList>
            <person name="Goeker M."/>
        </authorList>
    </citation>
    <scope>NUCLEOTIDE SEQUENCE [LARGE SCALE GENOMIC DNA]</scope>
    <source>
        <strain evidence="2 3">DSM 29317</strain>
    </source>
</reference>
<dbReference type="OrthoDB" id="9786302at2"/>
<dbReference type="RefSeq" id="WP_010438107.1">
    <property type="nucleotide sequence ID" value="NZ_AEYW01000003.1"/>
</dbReference>
<comment type="caution">
    <text evidence="2">The sequence shown here is derived from an EMBL/GenBank/DDBJ whole genome shotgun (WGS) entry which is preliminary data.</text>
</comment>
<keyword evidence="1" id="KW-0812">Transmembrane</keyword>
<keyword evidence="1" id="KW-0472">Membrane</keyword>
<name>A0A497YVG3_9RHOB</name>
<protein>
    <submittedName>
        <fullName evidence="2">Putative membrane protein</fullName>
    </submittedName>
</protein>
<feature type="transmembrane region" description="Helical" evidence="1">
    <location>
        <begin position="83"/>
        <end position="104"/>
    </location>
</feature>
<dbReference type="EMBL" id="RCCT01000008">
    <property type="protein sequence ID" value="RLJ98997.1"/>
    <property type="molecule type" value="Genomic_DNA"/>
</dbReference>
<organism evidence="2 3">
    <name type="scientific">Ruegeria conchae</name>
    <dbReference type="NCBI Taxonomy" id="981384"/>
    <lineage>
        <taxon>Bacteria</taxon>
        <taxon>Pseudomonadati</taxon>
        <taxon>Pseudomonadota</taxon>
        <taxon>Alphaproteobacteria</taxon>
        <taxon>Rhodobacterales</taxon>
        <taxon>Roseobacteraceae</taxon>
        <taxon>Ruegeria</taxon>
    </lineage>
</organism>
<feature type="transmembrane region" description="Helical" evidence="1">
    <location>
        <begin position="40"/>
        <end position="63"/>
    </location>
</feature>
<dbReference type="InterPro" id="IPR018729">
    <property type="entry name" value="DUF2269_transmembrane"/>
</dbReference>
<accession>A0A497YVG3</accession>
<sequence length="160" mass="17831">MDPDLFLRWLHVIGACVLLGTGAGIAFFMLMAHRTADARIIAHTAGIVVLADMIFTATAVVLQPVTGALLLAWRLGWSLTEDWIVASVLLYIPTGLFWLPVVWIQIRLRDYARLANHDGTALPVAYFRLFRLWFACGIPAFVAVLTIVWLMLARPNLALF</sequence>
<evidence type="ECO:0000313" key="2">
    <source>
        <dbReference type="EMBL" id="RLJ98997.1"/>
    </source>
</evidence>
<proteinExistence type="predicted"/>
<dbReference type="AlphaFoldDB" id="A0A497YVG3"/>
<dbReference type="Pfam" id="PF10027">
    <property type="entry name" value="DUF2269"/>
    <property type="match status" value="1"/>
</dbReference>
<evidence type="ECO:0000313" key="3">
    <source>
        <dbReference type="Proteomes" id="UP000271700"/>
    </source>
</evidence>
<dbReference type="STRING" id="981384.GCA_000192475_04014"/>
<keyword evidence="3" id="KW-1185">Reference proteome</keyword>
<feature type="transmembrane region" description="Helical" evidence="1">
    <location>
        <begin position="132"/>
        <end position="152"/>
    </location>
</feature>
<dbReference type="Proteomes" id="UP000271700">
    <property type="component" value="Unassembled WGS sequence"/>
</dbReference>
<keyword evidence="1" id="KW-1133">Transmembrane helix</keyword>
<gene>
    <name evidence="2" type="ORF">CLV75_4121</name>
</gene>